<evidence type="ECO:0000313" key="1">
    <source>
        <dbReference type="EMBL" id="KAL0265982.1"/>
    </source>
</evidence>
<dbReference type="AlphaFoldDB" id="A0AAW2H854"/>
<comment type="caution">
    <text evidence="1">The sequence shown here is derived from an EMBL/GenBank/DDBJ whole genome shotgun (WGS) entry which is preliminary data.</text>
</comment>
<accession>A0AAW2H854</accession>
<dbReference type="EMBL" id="JARGDH010000006">
    <property type="protein sequence ID" value="KAL0265982.1"/>
    <property type="molecule type" value="Genomic_DNA"/>
</dbReference>
<proteinExistence type="predicted"/>
<reference evidence="1" key="1">
    <citation type="journal article" date="2024" name="Gigascience">
        <title>Chromosome-level genome of the poultry shaft louse Menopon gallinae provides insight into the host-switching and adaptive evolution of parasitic lice.</title>
        <authorList>
            <person name="Xu Y."/>
            <person name="Ma L."/>
            <person name="Liu S."/>
            <person name="Liang Y."/>
            <person name="Liu Q."/>
            <person name="He Z."/>
            <person name="Tian L."/>
            <person name="Duan Y."/>
            <person name="Cai W."/>
            <person name="Li H."/>
            <person name="Song F."/>
        </authorList>
    </citation>
    <scope>NUCLEOTIDE SEQUENCE</scope>
    <source>
        <strain evidence="1">Cailab_2023a</strain>
    </source>
</reference>
<name>A0AAW2H854_9NEOP</name>
<sequence>MLQEIFLVNNKSGRLKLEKDFVIEEIRVIDNEHEENTHLFYQPSSFVAPVFTFVPRKLETVRIRALLEARTSHVFYTDNSSVEIRGTYTTSDAVNEHDTFILRRIYFRRLTHDEFTIIKEDFDIEFFSSRVEDSECIQRTSLVVEINGKDATLCTLSWGLCVNGLFKYKYRAGEELTLRILGPGSVVLAGAQRPSLPLMGGKEKYVEKYFNKQRRMKYREHLFEEIIKAEKAQREARSPPEGDQ</sequence>
<protein>
    <submittedName>
        <fullName evidence="1">Uncharacterized protein</fullName>
    </submittedName>
</protein>
<organism evidence="1">
    <name type="scientific">Menopon gallinae</name>
    <name type="common">poultry shaft louse</name>
    <dbReference type="NCBI Taxonomy" id="328185"/>
    <lineage>
        <taxon>Eukaryota</taxon>
        <taxon>Metazoa</taxon>
        <taxon>Ecdysozoa</taxon>
        <taxon>Arthropoda</taxon>
        <taxon>Hexapoda</taxon>
        <taxon>Insecta</taxon>
        <taxon>Pterygota</taxon>
        <taxon>Neoptera</taxon>
        <taxon>Paraneoptera</taxon>
        <taxon>Psocodea</taxon>
        <taxon>Troctomorpha</taxon>
        <taxon>Phthiraptera</taxon>
        <taxon>Amblycera</taxon>
        <taxon>Menoponidae</taxon>
        <taxon>Menopon</taxon>
    </lineage>
</organism>
<gene>
    <name evidence="1" type="ORF">PYX00_011699</name>
</gene>